<feature type="region of interest" description="Disordered" evidence="7">
    <location>
        <begin position="567"/>
        <end position="602"/>
    </location>
</feature>
<dbReference type="GO" id="GO:0005634">
    <property type="term" value="C:nucleus"/>
    <property type="evidence" value="ECO:0007669"/>
    <property type="project" value="TreeGrafter"/>
</dbReference>
<dbReference type="PROSITE" id="PS00107">
    <property type="entry name" value="PROTEIN_KINASE_ATP"/>
    <property type="match status" value="1"/>
</dbReference>
<feature type="region of interest" description="Disordered" evidence="7">
    <location>
        <begin position="502"/>
        <end position="527"/>
    </location>
</feature>
<dbReference type="InterPro" id="IPR008271">
    <property type="entry name" value="Ser/Thr_kinase_AS"/>
</dbReference>
<evidence type="ECO:0000313" key="8">
    <source>
        <dbReference type="Proteomes" id="UP000504610"/>
    </source>
</evidence>
<feature type="region of interest" description="Disordered" evidence="7">
    <location>
        <begin position="27"/>
        <end position="80"/>
    </location>
</feature>
<feature type="region of interest" description="Disordered" evidence="7">
    <location>
        <begin position="440"/>
        <end position="484"/>
    </location>
</feature>
<dbReference type="AlphaFoldDB" id="A0A6J0KNI5"/>
<evidence type="ECO:0000256" key="1">
    <source>
        <dbReference type="ARBA" id="ARBA00006485"/>
    </source>
</evidence>
<dbReference type="Gene3D" id="3.30.200.20">
    <property type="entry name" value="Phosphorylase Kinase, domain 1"/>
    <property type="match status" value="1"/>
</dbReference>
<dbReference type="KEGG" id="rsz:108823055"/>
<dbReference type="InterPro" id="IPR000719">
    <property type="entry name" value="Prot_kinase_dom"/>
</dbReference>
<keyword evidence="6" id="KW-0067">ATP-binding</keyword>
<reference evidence="9" key="2">
    <citation type="submission" date="2025-08" db="UniProtKB">
        <authorList>
            <consortium name="RefSeq"/>
        </authorList>
    </citation>
    <scope>IDENTIFICATION</scope>
    <source>
        <tissue evidence="9">Leaf</tissue>
    </source>
</reference>
<dbReference type="FunFam" id="3.30.200.20:FF:000021">
    <property type="entry name" value="probable serine/threonine-protein kinase At1g54610"/>
    <property type="match status" value="1"/>
</dbReference>
<name>A0A6J0KNI5_RAPSA</name>
<keyword evidence="4" id="KW-0547">Nucleotide-binding</keyword>
<dbReference type="SMART" id="SM00220">
    <property type="entry name" value="S_TKc"/>
    <property type="match status" value="1"/>
</dbReference>
<dbReference type="PANTHER" id="PTHR24056">
    <property type="entry name" value="CELL DIVISION PROTEIN KINASE"/>
    <property type="match status" value="1"/>
</dbReference>
<dbReference type="RefSeq" id="XP_018451785.1">
    <property type="nucleotide sequence ID" value="XM_018596283.2"/>
</dbReference>
<dbReference type="PANTHER" id="PTHR24056:SF228">
    <property type="entry name" value="PROTEIN IMPAIRED IN BABA-INDUCED STERILITY 1"/>
    <property type="match status" value="1"/>
</dbReference>
<dbReference type="GO" id="GO:0005524">
    <property type="term" value="F:ATP binding"/>
    <property type="evidence" value="ECO:0007669"/>
    <property type="project" value="UniProtKB-UniRule"/>
</dbReference>
<keyword evidence="3" id="KW-0808">Transferase</keyword>
<evidence type="ECO:0000256" key="3">
    <source>
        <dbReference type="ARBA" id="ARBA00022679"/>
    </source>
</evidence>
<organism evidence="8 9">
    <name type="scientific">Raphanus sativus</name>
    <name type="common">Radish</name>
    <name type="synonym">Raphanus raphanistrum var. sativus</name>
    <dbReference type="NCBI Taxonomy" id="3726"/>
    <lineage>
        <taxon>Eukaryota</taxon>
        <taxon>Viridiplantae</taxon>
        <taxon>Streptophyta</taxon>
        <taxon>Embryophyta</taxon>
        <taxon>Tracheophyta</taxon>
        <taxon>Spermatophyta</taxon>
        <taxon>Magnoliopsida</taxon>
        <taxon>eudicotyledons</taxon>
        <taxon>Gunneridae</taxon>
        <taxon>Pentapetalae</taxon>
        <taxon>rosids</taxon>
        <taxon>malvids</taxon>
        <taxon>Brassicales</taxon>
        <taxon>Brassicaceae</taxon>
        <taxon>Brassiceae</taxon>
        <taxon>Raphanus</taxon>
    </lineage>
</organism>
<evidence type="ECO:0000256" key="4">
    <source>
        <dbReference type="ARBA" id="ARBA00022741"/>
    </source>
</evidence>
<evidence type="ECO:0000256" key="6">
    <source>
        <dbReference type="ARBA" id="ARBA00022840"/>
    </source>
</evidence>
<keyword evidence="2" id="KW-0723">Serine/threonine-protein kinase</keyword>
<gene>
    <name evidence="9" type="primary">LOC108823055</name>
</gene>
<proteinExistence type="inferred from homology"/>
<protein>
    <submittedName>
        <fullName evidence="9">Protein IMPAIRED IN BABA-INDUCED STERILITY 1-like</fullName>
    </submittedName>
</protein>
<dbReference type="PROSITE" id="PS00108">
    <property type="entry name" value="PROTEIN_KINASE_ST"/>
    <property type="match status" value="1"/>
</dbReference>
<dbReference type="SUPFAM" id="SSF56112">
    <property type="entry name" value="Protein kinase-like (PK-like)"/>
    <property type="match status" value="1"/>
</dbReference>
<evidence type="ECO:0000256" key="7">
    <source>
        <dbReference type="SAM" id="MobiDB-lite"/>
    </source>
</evidence>
<keyword evidence="5" id="KW-0418">Kinase</keyword>
<dbReference type="PROSITE" id="PS50011">
    <property type="entry name" value="PROTEIN_KINASE_DOM"/>
    <property type="match status" value="1"/>
</dbReference>
<feature type="compositionally biased region" description="Basic and acidic residues" evidence="7">
    <location>
        <begin position="586"/>
        <end position="602"/>
    </location>
</feature>
<dbReference type="GO" id="GO:0008353">
    <property type="term" value="F:RNA polymerase II CTD heptapeptide repeat kinase activity"/>
    <property type="evidence" value="ECO:0007669"/>
    <property type="project" value="TreeGrafter"/>
</dbReference>
<dbReference type="InterPro" id="IPR017441">
    <property type="entry name" value="Protein_kinase_ATP_BS"/>
</dbReference>
<dbReference type="OrthoDB" id="28397at2759"/>
<dbReference type="InterPro" id="IPR050108">
    <property type="entry name" value="CDK"/>
</dbReference>
<dbReference type="InterPro" id="IPR011009">
    <property type="entry name" value="Kinase-like_dom_sf"/>
</dbReference>
<dbReference type="GO" id="GO:0000307">
    <property type="term" value="C:cyclin-dependent protein kinase holoenzyme complex"/>
    <property type="evidence" value="ECO:0007669"/>
    <property type="project" value="TreeGrafter"/>
</dbReference>
<dbReference type="Gene3D" id="1.10.510.10">
    <property type="entry name" value="Transferase(Phosphotransferase) domain 1"/>
    <property type="match status" value="1"/>
</dbReference>
<keyword evidence="8" id="KW-1185">Reference proteome</keyword>
<dbReference type="Proteomes" id="UP000504610">
    <property type="component" value="Chromosome 8"/>
</dbReference>
<dbReference type="CDD" id="cd07840">
    <property type="entry name" value="STKc_CDK9_like"/>
    <property type="match status" value="1"/>
</dbReference>
<dbReference type="Pfam" id="PF00069">
    <property type="entry name" value="Pkinase"/>
    <property type="match status" value="1"/>
</dbReference>
<dbReference type="GeneID" id="108823055"/>
<comment type="similarity">
    <text evidence="1">Belongs to the protein kinase superfamily. CMGC Ser/Thr protein kinase family. CDC2/CDKX subfamily.</text>
</comment>
<sequence length="704" mass="78791">MGCVSSKQTVSVTPAVDHSGVFRDNNNACSGSGRIDAEETSPAVAEKKLVSWRSKSGKKSSSKKSGGGSELGTESGRRASSNCRSESLSFRLGNLSKYLEAEQVAAGWPSWLSNVAGEAIHGWVPFRSDAFEKLEKIGQGTYSSVFRARETETGRIVALKKVKFDNFEPESVRFMAREILILRRLNHPNVIKLQGLVTSKLSCNIHLVFEYMEHDLTGLLSSPDVNFTTPQIKCYMKQLLSGLDHCHARGVMHRDIKGSNLLVNNEGVLKVADFGLANFCNASADKQQQPLTSRVVTLWYRPPELLLGATEYGASVDLWSVGCVFAELLLKKPVLQGRTEVEQLHKIFKLCGSPPADYWKKSKLPHAMLFKPQQHYDGCLRETLKDLSEADIALIETLLSVEPHKRGTASTALVSQYFTSEPFACDPSSLPVYSPSKEIDAKHREHATRKKISGNGRHGTELRKPTRKPPAFAKLPPPNCVQDARRPSQTFQKRYGHSVHNSIDSDASLYGKLQNPSEHEKEEEEEACHVKHASQGDVPFSGPLQVSVSSGFAWAKRRRSHNRSLSRVHIPNLLGPSPAFSESTDVESKINENEKEEKDSQDREAYEMLKLSMLKKWRQLERPDSFDASDEYHSQELSLALYQREEKATKLNHLGYEDDDGKIEFSGPLLSQSYGVDELLERQERKIRQLVRKSLFQKGKKQGK</sequence>
<dbReference type="FunFam" id="1.10.510.10:FF:000043">
    <property type="entry name" value="probable serine/threonine-protein kinase At1g54610"/>
    <property type="match status" value="1"/>
</dbReference>
<evidence type="ECO:0000256" key="2">
    <source>
        <dbReference type="ARBA" id="ARBA00022527"/>
    </source>
</evidence>
<accession>A0A6J0KNI5</accession>
<reference evidence="8" key="1">
    <citation type="journal article" date="2019" name="Database">
        <title>The radish genome database (RadishGD): an integrated information resource for radish genomics.</title>
        <authorList>
            <person name="Yu H.J."/>
            <person name="Baek S."/>
            <person name="Lee Y.J."/>
            <person name="Cho A."/>
            <person name="Mun J.H."/>
        </authorList>
    </citation>
    <scope>NUCLEOTIDE SEQUENCE [LARGE SCALE GENOMIC DNA]</scope>
    <source>
        <strain evidence="8">cv. WK10039</strain>
    </source>
</reference>
<evidence type="ECO:0000313" key="9">
    <source>
        <dbReference type="RefSeq" id="XP_018451785.1"/>
    </source>
</evidence>
<dbReference type="GO" id="GO:0032968">
    <property type="term" value="P:positive regulation of transcription elongation by RNA polymerase II"/>
    <property type="evidence" value="ECO:0007669"/>
    <property type="project" value="TreeGrafter"/>
</dbReference>
<evidence type="ECO:0000256" key="5">
    <source>
        <dbReference type="ARBA" id="ARBA00022777"/>
    </source>
</evidence>